<dbReference type="InterPro" id="IPR049730">
    <property type="entry name" value="SNF2/RAD54-like_C"/>
</dbReference>
<dbReference type="GO" id="GO:0016787">
    <property type="term" value="F:hydrolase activity"/>
    <property type="evidence" value="ECO:0007669"/>
    <property type="project" value="UniProtKB-KW"/>
</dbReference>
<protein>
    <recommendedName>
        <fullName evidence="7">Helicase</fullName>
    </recommendedName>
</protein>
<dbReference type="GO" id="GO:0006281">
    <property type="term" value="P:DNA repair"/>
    <property type="evidence" value="ECO:0007669"/>
    <property type="project" value="TreeGrafter"/>
</dbReference>
<dbReference type="Gene3D" id="3.40.50.300">
    <property type="entry name" value="P-loop containing nucleotide triphosphate hydrolases"/>
    <property type="match status" value="2"/>
</dbReference>
<dbReference type="GO" id="GO:0008094">
    <property type="term" value="F:ATP-dependent activity, acting on DNA"/>
    <property type="evidence" value="ECO:0007669"/>
    <property type="project" value="TreeGrafter"/>
</dbReference>
<dbReference type="PANTHER" id="PTHR45626">
    <property type="entry name" value="TRANSCRIPTION TERMINATION FACTOR 2-RELATED"/>
    <property type="match status" value="1"/>
</dbReference>
<dbReference type="SMART" id="SM00490">
    <property type="entry name" value="HELICc"/>
    <property type="match status" value="1"/>
</dbReference>
<dbReference type="AlphaFoldDB" id="A0A6C0ADV5"/>
<reference evidence="6" key="1">
    <citation type="journal article" date="2020" name="Nature">
        <title>Giant virus diversity and host interactions through global metagenomics.</title>
        <authorList>
            <person name="Schulz F."/>
            <person name="Roux S."/>
            <person name="Paez-Espino D."/>
            <person name="Jungbluth S."/>
            <person name="Walsh D.A."/>
            <person name="Denef V.J."/>
            <person name="McMahon K.D."/>
            <person name="Konstantinidis K.T."/>
            <person name="Eloe-Fadrosh E.A."/>
            <person name="Kyrpides N.C."/>
            <person name="Woyke T."/>
        </authorList>
    </citation>
    <scope>NUCLEOTIDE SEQUENCE</scope>
    <source>
        <strain evidence="6">GVMAG-S-1021933-23</strain>
    </source>
</reference>
<dbReference type="CDD" id="cd18793">
    <property type="entry name" value="SF2_C_SNF"/>
    <property type="match status" value="1"/>
</dbReference>
<keyword evidence="2" id="KW-0378">Hydrolase</keyword>
<organism evidence="6">
    <name type="scientific">viral metagenome</name>
    <dbReference type="NCBI Taxonomy" id="1070528"/>
    <lineage>
        <taxon>unclassified sequences</taxon>
        <taxon>metagenomes</taxon>
        <taxon>organismal metagenomes</taxon>
    </lineage>
</organism>
<dbReference type="InterPro" id="IPR001650">
    <property type="entry name" value="Helicase_C-like"/>
</dbReference>
<keyword evidence="3" id="KW-0067">ATP-binding</keyword>
<dbReference type="InterPro" id="IPR000330">
    <property type="entry name" value="SNF2_N"/>
</dbReference>
<sequence length="544" mass="63156">MALDIGYSKLTQYQKGIFEDCLILGKGGLSIPMGQGKTLTSLVVALKQTTNKILVVVKKSLIHSWIAEIVKFFEGKLKFIVYHSEFIKNLDNYKIPEDVQVVLTTPEVLSKAYKISGIERYLITKEIKNEGMFNQHEIAHYIFPVKNPFLNTNIGLSFFYANIWGVLIIDEAQEYTNISVDKCKSLISICSNYVWLLSGTLFKEPVAERMLGYFMLIKNLDFPDNLPDARKFLTKDFKGFNSSIIKREEKPMDIKVNEFIVKVDLRPEEIVVYKFMKEIVLSIHKKIKDIKSRGNTEDLRKFTAGLLSMITYLRQCLFNPIIPISSFFVDLANSENKKDYTETLINKLYETKIIEYLEDKKNLKSSRMVKIIEDVEKHKKIIIFTSYRTSLDLLKYCLEKEKKYVLTISGDMQIKKRDKILKKFENSEEVILLLTYKIGAEGLNLQSADTVMLVDPEWSFDTMKQAISRILRKGQEHKEIFVYYYISNTAIEEAIFKKQKDKKKGIKELSVGVLKSKVSRMQIKDIIRILEDNRNEKLLSELKI</sequence>
<keyword evidence="1" id="KW-0547">Nucleotide-binding</keyword>
<dbReference type="PROSITE" id="PS51194">
    <property type="entry name" value="HELICASE_CTER"/>
    <property type="match status" value="1"/>
</dbReference>
<dbReference type="SMART" id="SM00487">
    <property type="entry name" value="DEXDc"/>
    <property type="match status" value="1"/>
</dbReference>
<evidence type="ECO:0008006" key="7">
    <source>
        <dbReference type="Google" id="ProtNLM"/>
    </source>
</evidence>
<evidence type="ECO:0000313" key="6">
    <source>
        <dbReference type="EMBL" id="QHS77691.1"/>
    </source>
</evidence>
<dbReference type="InterPro" id="IPR050628">
    <property type="entry name" value="SNF2_RAD54_helicase_TF"/>
</dbReference>
<dbReference type="EMBL" id="MN740593">
    <property type="protein sequence ID" value="QHS77691.1"/>
    <property type="molecule type" value="Genomic_DNA"/>
</dbReference>
<dbReference type="Pfam" id="PF00176">
    <property type="entry name" value="SNF2-rel_dom"/>
    <property type="match status" value="1"/>
</dbReference>
<evidence type="ECO:0000256" key="2">
    <source>
        <dbReference type="ARBA" id="ARBA00022801"/>
    </source>
</evidence>
<dbReference type="InterPro" id="IPR014001">
    <property type="entry name" value="Helicase_ATP-bd"/>
</dbReference>
<dbReference type="Pfam" id="PF00271">
    <property type="entry name" value="Helicase_C"/>
    <property type="match status" value="1"/>
</dbReference>
<feature type="domain" description="Helicase C-terminal" evidence="5">
    <location>
        <begin position="367"/>
        <end position="527"/>
    </location>
</feature>
<evidence type="ECO:0000259" key="5">
    <source>
        <dbReference type="PROSITE" id="PS51194"/>
    </source>
</evidence>
<name>A0A6C0ADV5_9ZZZZ</name>
<dbReference type="PROSITE" id="PS51192">
    <property type="entry name" value="HELICASE_ATP_BIND_1"/>
    <property type="match status" value="1"/>
</dbReference>
<evidence type="ECO:0000256" key="3">
    <source>
        <dbReference type="ARBA" id="ARBA00022840"/>
    </source>
</evidence>
<evidence type="ECO:0000259" key="4">
    <source>
        <dbReference type="PROSITE" id="PS51192"/>
    </source>
</evidence>
<accession>A0A6C0ADV5</accession>
<evidence type="ECO:0000256" key="1">
    <source>
        <dbReference type="ARBA" id="ARBA00022741"/>
    </source>
</evidence>
<dbReference type="InterPro" id="IPR027417">
    <property type="entry name" value="P-loop_NTPase"/>
</dbReference>
<dbReference type="GO" id="GO:0005524">
    <property type="term" value="F:ATP binding"/>
    <property type="evidence" value="ECO:0007669"/>
    <property type="project" value="UniProtKB-KW"/>
</dbReference>
<feature type="domain" description="Helicase ATP-binding" evidence="4">
    <location>
        <begin position="29"/>
        <end position="219"/>
    </location>
</feature>
<dbReference type="SUPFAM" id="SSF52540">
    <property type="entry name" value="P-loop containing nucleoside triphosphate hydrolases"/>
    <property type="match status" value="2"/>
</dbReference>
<proteinExistence type="predicted"/>
<dbReference type="GO" id="GO:0005634">
    <property type="term" value="C:nucleus"/>
    <property type="evidence" value="ECO:0007669"/>
    <property type="project" value="TreeGrafter"/>
</dbReference>